<proteinExistence type="predicted"/>
<evidence type="ECO:0000313" key="1">
    <source>
        <dbReference type="EMBL" id="MFD3000412.1"/>
    </source>
</evidence>
<sequence>MITLINEQLYKKKDVEIYKGYCPNKALFGLVLQTKEGKKESKAIYKHVFPFFESGKGIVVTTEDKYLWVDTNLNLTTISALDEEIIDSFYQENSRCNCNGTSNECKVCRKGIIRSSVNFKKVEGEAHLTTYEYRTSLANYKITLLEVEGVRIRYEHLWRICDLEDNLQELVDDLETTEPGAYSDKIIDICVYEYISEEGEEGNWLTGYLVKISRTDTSISATLNDDKIYLDLF</sequence>
<accession>A0ABW6BTY5</accession>
<dbReference type="EMBL" id="JBHUOX010000005">
    <property type="protein sequence ID" value="MFD3000412.1"/>
    <property type="molecule type" value="Genomic_DNA"/>
</dbReference>
<reference evidence="2" key="1">
    <citation type="journal article" date="2019" name="Int. J. Syst. Evol. Microbiol.">
        <title>The Global Catalogue of Microorganisms (GCM) 10K type strain sequencing project: providing services to taxonomists for standard genome sequencing and annotation.</title>
        <authorList>
            <consortium name="The Broad Institute Genomics Platform"/>
            <consortium name="The Broad Institute Genome Sequencing Center for Infectious Disease"/>
            <person name="Wu L."/>
            <person name="Ma J."/>
        </authorList>
    </citation>
    <scope>NUCLEOTIDE SEQUENCE [LARGE SCALE GENOMIC DNA]</scope>
    <source>
        <strain evidence="2">KCTC 23984</strain>
    </source>
</reference>
<protein>
    <submittedName>
        <fullName evidence="1">Uncharacterized protein</fullName>
    </submittedName>
</protein>
<dbReference type="RefSeq" id="WP_377483399.1">
    <property type="nucleotide sequence ID" value="NZ_JBHUOX010000005.1"/>
</dbReference>
<gene>
    <name evidence="1" type="ORF">ACFS7Z_08585</name>
</gene>
<name>A0ABW6BTY5_9BACT</name>
<dbReference type="Proteomes" id="UP001597641">
    <property type="component" value="Unassembled WGS sequence"/>
</dbReference>
<keyword evidence="2" id="KW-1185">Reference proteome</keyword>
<evidence type="ECO:0000313" key="2">
    <source>
        <dbReference type="Proteomes" id="UP001597641"/>
    </source>
</evidence>
<comment type="caution">
    <text evidence="1">The sequence shown here is derived from an EMBL/GenBank/DDBJ whole genome shotgun (WGS) entry which is preliminary data.</text>
</comment>
<organism evidence="1 2">
    <name type="scientific">Pontibacter toksunensis</name>
    <dbReference type="NCBI Taxonomy" id="1332631"/>
    <lineage>
        <taxon>Bacteria</taxon>
        <taxon>Pseudomonadati</taxon>
        <taxon>Bacteroidota</taxon>
        <taxon>Cytophagia</taxon>
        <taxon>Cytophagales</taxon>
        <taxon>Hymenobacteraceae</taxon>
        <taxon>Pontibacter</taxon>
    </lineage>
</organism>